<dbReference type="AlphaFoldDB" id="A0A6P8B169"/>
<name>A0A6P8B169_PYRGI</name>
<proteinExistence type="predicted"/>
<reference evidence="3" key="2">
    <citation type="submission" date="2019-10" db="EMBL/GenBank/DDBJ databases">
        <authorList>
            <consortium name="NCBI Genome Project"/>
        </authorList>
    </citation>
    <scope>NUCLEOTIDE SEQUENCE</scope>
    <source>
        <strain evidence="3">NI907</strain>
    </source>
</reference>
<dbReference type="Proteomes" id="UP000515153">
    <property type="component" value="Unplaced"/>
</dbReference>
<dbReference type="KEGG" id="pgri:PgNI_07909"/>
<protein>
    <submittedName>
        <fullName evidence="3">Uncharacterized protein</fullName>
    </submittedName>
</protein>
<reference evidence="3" key="1">
    <citation type="journal article" date="2019" name="Mol. Biol. Evol.">
        <title>Blast fungal genomes show frequent chromosomal changes, gene gains and losses, and effector gene turnover.</title>
        <authorList>
            <person name="Gomez Luciano L.B."/>
            <person name="Jason Tsai I."/>
            <person name="Chuma I."/>
            <person name="Tosa Y."/>
            <person name="Chen Y.H."/>
            <person name="Li J.Y."/>
            <person name="Li M.Y."/>
            <person name="Jade Lu M.Y."/>
            <person name="Nakayashiki H."/>
            <person name="Li W.H."/>
        </authorList>
    </citation>
    <scope>NUCLEOTIDE SEQUENCE</scope>
    <source>
        <strain evidence="3">NI907</strain>
    </source>
</reference>
<evidence type="ECO:0000256" key="1">
    <source>
        <dbReference type="SAM" id="MobiDB-lite"/>
    </source>
</evidence>
<gene>
    <name evidence="3" type="ORF">PgNI_07909</name>
</gene>
<dbReference type="GeneID" id="41962822"/>
<feature type="region of interest" description="Disordered" evidence="1">
    <location>
        <begin position="55"/>
        <end position="83"/>
    </location>
</feature>
<sequence>MGEISSFVAKKGPLSLSSVLPTDFEALSALPRLAPIILLPTKASSPVATRWMQGANRPSLSGKAPSLACGTRAQTSLQQRERAKPRTHLLVSGAFASQFPRQGVVVHPGVLAAG</sequence>
<organism evidence="2 3">
    <name type="scientific">Pyricularia grisea</name>
    <name type="common">Crabgrass-specific blast fungus</name>
    <name type="synonym">Magnaporthe grisea</name>
    <dbReference type="NCBI Taxonomy" id="148305"/>
    <lineage>
        <taxon>Eukaryota</taxon>
        <taxon>Fungi</taxon>
        <taxon>Dikarya</taxon>
        <taxon>Ascomycota</taxon>
        <taxon>Pezizomycotina</taxon>
        <taxon>Sordariomycetes</taxon>
        <taxon>Sordariomycetidae</taxon>
        <taxon>Magnaporthales</taxon>
        <taxon>Pyriculariaceae</taxon>
        <taxon>Pyricularia</taxon>
    </lineage>
</organism>
<evidence type="ECO:0000313" key="3">
    <source>
        <dbReference type="RefSeq" id="XP_030980900.1"/>
    </source>
</evidence>
<evidence type="ECO:0000313" key="2">
    <source>
        <dbReference type="Proteomes" id="UP000515153"/>
    </source>
</evidence>
<accession>A0A6P8B169</accession>
<keyword evidence="2" id="KW-1185">Reference proteome</keyword>
<reference evidence="3" key="3">
    <citation type="submission" date="2025-08" db="UniProtKB">
        <authorList>
            <consortium name="RefSeq"/>
        </authorList>
    </citation>
    <scope>IDENTIFICATION</scope>
    <source>
        <strain evidence="3">NI907</strain>
    </source>
</reference>
<dbReference type="RefSeq" id="XP_030980900.1">
    <property type="nucleotide sequence ID" value="XM_031127913.1"/>
</dbReference>